<name>A0ABT9TRY4_PAENI</name>
<dbReference type="InterPro" id="IPR051082">
    <property type="entry name" value="Pentapeptide-BTB/POZ_domain"/>
</dbReference>
<dbReference type="Gene3D" id="2.160.20.80">
    <property type="entry name" value="E3 ubiquitin-protein ligase SopA"/>
    <property type="match status" value="1"/>
</dbReference>
<keyword evidence="1" id="KW-0812">Transmembrane</keyword>
<dbReference type="EMBL" id="JAUSSW010000017">
    <property type="protein sequence ID" value="MDQ0104433.1"/>
    <property type="molecule type" value="Genomic_DNA"/>
</dbReference>
<evidence type="ECO:0000313" key="3">
    <source>
        <dbReference type="Proteomes" id="UP001244563"/>
    </source>
</evidence>
<feature type="transmembrane region" description="Helical" evidence="1">
    <location>
        <begin position="21"/>
        <end position="40"/>
    </location>
</feature>
<gene>
    <name evidence="2" type="ORF">J2T10_004108</name>
</gene>
<evidence type="ECO:0000313" key="2">
    <source>
        <dbReference type="EMBL" id="MDQ0104433.1"/>
    </source>
</evidence>
<feature type="transmembrane region" description="Helical" evidence="1">
    <location>
        <begin position="60"/>
        <end position="81"/>
    </location>
</feature>
<dbReference type="Pfam" id="PF00805">
    <property type="entry name" value="Pentapeptide"/>
    <property type="match status" value="2"/>
</dbReference>
<dbReference type="PANTHER" id="PTHR14136:SF17">
    <property type="entry name" value="BTB_POZ DOMAIN-CONTAINING PROTEIN KCTD9"/>
    <property type="match status" value="1"/>
</dbReference>
<dbReference type="InterPro" id="IPR001646">
    <property type="entry name" value="5peptide_repeat"/>
</dbReference>
<sequence length="377" mass="40113">MLARKKERNRGTVTANLVAHCLWALLGAAVTFAVALYLLASWSSGDFWPFDNGAQIPWEPLARLALPVTALLGGILGAVIAGHGQATRIEELRNSRDADVTERYTKAIEQLGSTQTAIRVGGIFALERIGHDSERDRTTVVNVLTASLFRELDPAGEKPGTPVVMAKAEESALMVALMRLRRRGERDKLGSYLWVKPSFENADLREAYLADSGMSRFPLMDANLSKADLSGASLRWALLFGANLTGANLKHADLSQADAMEADFSGADLTSATLKDADLPDTKFDGATLKSANLQGAKLEGASFIGADLIGADLTGADLTGTNFSGAKLRDVQIDGNTANCGSFTREQLRVMQVTDADSSPAIAESRNAAQDVAASS</sequence>
<keyword evidence="1" id="KW-0472">Membrane</keyword>
<reference evidence="2 3" key="1">
    <citation type="submission" date="2023-07" db="EMBL/GenBank/DDBJ databases">
        <title>Sorghum-associated microbial communities from plants grown in Nebraska, USA.</title>
        <authorList>
            <person name="Schachtman D."/>
        </authorList>
    </citation>
    <scope>NUCLEOTIDE SEQUENCE [LARGE SCALE GENOMIC DNA]</scope>
    <source>
        <strain evidence="2 3">CC523</strain>
    </source>
</reference>
<accession>A0ABT9TRY4</accession>
<evidence type="ECO:0000256" key="1">
    <source>
        <dbReference type="SAM" id="Phobius"/>
    </source>
</evidence>
<proteinExistence type="predicted"/>
<dbReference type="Proteomes" id="UP001244563">
    <property type="component" value="Unassembled WGS sequence"/>
</dbReference>
<organism evidence="2 3">
    <name type="scientific">Paenarthrobacter nicotinovorans</name>
    <name type="common">Arthrobacter nicotinovorans</name>
    <dbReference type="NCBI Taxonomy" id="29320"/>
    <lineage>
        <taxon>Bacteria</taxon>
        <taxon>Bacillati</taxon>
        <taxon>Actinomycetota</taxon>
        <taxon>Actinomycetes</taxon>
        <taxon>Micrococcales</taxon>
        <taxon>Micrococcaceae</taxon>
        <taxon>Paenarthrobacter</taxon>
    </lineage>
</organism>
<protein>
    <submittedName>
        <fullName evidence="2">Uncharacterized protein YjbI with pentapeptide repeats</fullName>
    </submittedName>
</protein>
<dbReference type="PANTHER" id="PTHR14136">
    <property type="entry name" value="BTB_POZ DOMAIN-CONTAINING PROTEIN KCTD9"/>
    <property type="match status" value="1"/>
</dbReference>
<keyword evidence="1" id="KW-1133">Transmembrane helix</keyword>
<keyword evidence="3" id="KW-1185">Reference proteome</keyword>
<comment type="caution">
    <text evidence="2">The sequence shown here is derived from an EMBL/GenBank/DDBJ whole genome shotgun (WGS) entry which is preliminary data.</text>
</comment>
<dbReference type="SUPFAM" id="SSF141571">
    <property type="entry name" value="Pentapeptide repeat-like"/>
    <property type="match status" value="1"/>
</dbReference>